<keyword evidence="2" id="KW-1185">Reference proteome</keyword>
<organism evidence="1 2">
    <name type="scientific">Bauhinia variegata</name>
    <name type="common">Purple orchid tree</name>
    <name type="synonym">Phanera variegata</name>
    <dbReference type="NCBI Taxonomy" id="167791"/>
    <lineage>
        <taxon>Eukaryota</taxon>
        <taxon>Viridiplantae</taxon>
        <taxon>Streptophyta</taxon>
        <taxon>Embryophyta</taxon>
        <taxon>Tracheophyta</taxon>
        <taxon>Spermatophyta</taxon>
        <taxon>Magnoliopsida</taxon>
        <taxon>eudicotyledons</taxon>
        <taxon>Gunneridae</taxon>
        <taxon>Pentapetalae</taxon>
        <taxon>rosids</taxon>
        <taxon>fabids</taxon>
        <taxon>Fabales</taxon>
        <taxon>Fabaceae</taxon>
        <taxon>Cercidoideae</taxon>
        <taxon>Cercideae</taxon>
        <taxon>Bauhiniinae</taxon>
        <taxon>Bauhinia</taxon>
    </lineage>
</organism>
<name>A0ACB9L7E0_BAUVA</name>
<dbReference type="EMBL" id="CM039437">
    <property type="protein sequence ID" value="KAI4305435.1"/>
    <property type="molecule type" value="Genomic_DNA"/>
</dbReference>
<protein>
    <submittedName>
        <fullName evidence="1">Uncharacterized protein</fullName>
    </submittedName>
</protein>
<proteinExistence type="predicted"/>
<reference evidence="1 2" key="1">
    <citation type="journal article" date="2022" name="DNA Res.">
        <title>Chromosomal-level genome assembly of the orchid tree Bauhinia variegata (Leguminosae; Cercidoideae) supports the allotetraploid origin hypothesis of Bauhinia.</title>
        <authorList>
            <person name="Zhong Y."/>
            <person name="Chen Y."/>
            <person name="Zheng D."/>
            <person name="Pang J."/>
            <person name="Liu Y."/>
            <person name="Luo S."/>
            <person name="Meng S."/>
            <person name="Qian L."/>
            <person name="Wei D."/>
            <person name="Dai S."/>
            <person name="Zhou R."/>
        </authorList>
    </citation>
    <scope>NUCLEOTIDE SEQUENCE [LARGE SCALE GENOMIC DNA]</scope>
    <source>
        <strain evidence="1">BV-YZ2020</strain>
    </source>
</reference>
<gene>
    <name evidence="1" type="ORF">L6164_028801</name>
</gene>
<dbReference type="Proteomes" id="UP000828941">
    <property type="component" value="Chromosome 12"/>
</dbReference>
<accession>A0ACB9L7E0</accession>
<comment type="caution">
    <text evidence="1">The sequence shown here is derived from an EMBL/GenBank/DDBJ whole genome shotgun (WGS) entry which is preliminary data.</text>
</comment>
<evidence type="ECO:0000313" key="1">
    <source>
        <dbReference type="EMBL" id="KAI4305435.1"/>
    </source>
</evidence>
<sequence length="399" mass="43767">MARLNFVQFIFLAIVYAGITGKSPATAEVMKGAYWFEQPLLPPSAIETSLFSHLYYAFVMPNNVTFKLEISNSTATSISNFIDSLHSKDPTIKTLLSIGGGDSDSLVFSTMASNSSTRKIFIDSTIEVARNFGFDGLDLDWEYPQNPKEMNDLDLLLKEWRLAINLDATTSGRPPLLLSAAVYFAVEFFLSNTSRSYPVASMNQNMDWINVMSYDLHGAWSNNTGAPAGLFDPKSNVTVIYGIQSWIGAGALPEKVIMGIPLYGRTWTLKDTSVHGMGAQAVGAGPGNGTLQFFQVEQFNNDTGATVAYDVNTVSAYSYSGTSWIGYDDPLTVTAKIGFAQALGLRGYFFWACGFDAFNSNWKVARQGKILFLSPCINNFLSSVHCELTHKSEVTLVKK</sequence>
<evidence type="ECO:0000313" key="2">
    <source>
        <dbReference type="Proteomes" id="UP000828941"/>
    </source>
</evidence>